<dbReference type="Gene3D" id="3.30.450.20">
    <property type="entry name" value="PAS domain"/>
    <property type="match status" value="1"/>
</dbReference>
<accession>A0ABY8EGU2</accession>
<dbReference type="InterPro" id="IPR000014">
    <property type="entry name" value="PAS"/>
</dbReference>
<proteinExistence type="predicted"/>
<sequence>MELGLNSLGVSCLPEKMDSLIYNTGEPIELTAELEVVKEDSKVEFYIKNINTMFSEYLKIAPKEIIGKNILELYEPCSAKLYYEVALKIYNKEIKEDLKFYIKRTNSGSDIISFNEIDLEKNASCFEISVYPFAEDKEIKKMFVVIKNVTKQLRKIQILKEQYVVKNYNDKIISMSDMISNLSHVWRQPLNSLNFCILNLIDELKEECKYCVDLEDYYNEMWEIMKNLSKKIDKFQSFFECSEHNEYFGVKKCIDLTFEIMEEKIKKDNIKINIEMDEKINIYSSPNEFSQCIYHIFCDVIEFCKKSFDINNRMVNIEIYSDAKYINLKIKLIYDKEKYKTINLNLENLFTIKNIIEQRMNGTIDLIDDGLENGVLLNFPLVVEEV</sequence>
<dbReference type="Proteomes" id="UP001222800">
    <property type="component" value="Chromosome"/>
</dbReference>
<dbReference type="RefSeq" id="WP_277732958.1">
    <property type="nucleotide sequence ID" value="NZ_CP120733.1"/>
</dbReference>
<gene>
    <name evidence="1" type="ORF">P4S50_02660</name>
</gene>
<name>A0ABY8EGU2_9FIRM</name>
<keyword evidence="2" id="KW-1185">Reference proteome</keyword>
<organism evidence="1 2">
    <name type="scientific">Tepidibacter hydrothermalis</name>
    <dbReference type="NCBI Taxonomy" id="3036126"/>
    <lineage>
        <taxon>Bacteria</taxon>
        <taxon>Bacillati</taxon>
        <taxon>Bacillota</taxon>
        <taxon>Clostridia</taxon>
        <taxon>Peptostreptococcales</taxon>
        <taxon>Peptostreptococcaceae</taxon>
        <taxon>Tepidibacter</taxon>
    </lineage>
</organism>
<protein>
    <recommendedName>
        <fullName evidence="3">Histidine kinase</fullName>
    </recommendedName>
</protein>
<evidence type="ECO:0000313" key="2">
    <source>
        <dbReference type="Proteomes" id="UP001222800"/>
    </source>
</evidence>
<evidence type="ECO:0000313" key="1">
    <source>
        <dbReference type="EMBL" id="WFD10994.1"/>
    </source>
</evidence>
<dbReference type="CDD" id="cd00130">
    <property type="entry name" value="PAS"/>
    <property type="match status" value="1"/>
</dbReference>
<evidence type="ECO:0008006" key="3">
    <source>
        <dbReference type="Google" id="ProtNLM"/>
    </source>
</evidence>
<dbReference type="EMBL" id="CP120733">
    <property type="protein sequence ID" value="WFD10994.1"/>
    <property type="molecule type" value="Genomic_DNA"/>
</dbReference>
<reference evidence="1 2" key="1">
    <citation type="submission" date="2023-03" db="EMBL/GenBank/DDBJ databases">
        <title>Complete genome sequence of Tepidibacter sp. SWIR-1, isolated from a deep-sea hydrothermal vent.</title>
        <authorList>
            <person name="Li X."/>
        </authorList>
    </citation>
    <scope>NUCLEOTIDE SEQUENCE [LARGE SCALE GENOMIC DNA]</scope>
    <source>
        <strain evidence="1 2">SWIR-1</strain>
    </source>
</reference>